<feature type="region of interest" description="Disordered" evidence="1">
    <location>
        <begin position="1"/>
        <end position="31"/>
    </location>
</feature>
<organism evidence="3 4">
    <name type="scientific">Lolium multiflorum</name>
    <name type="common">Italian ryegrass</name>
    <name type="synonym">Lolium perenne subsp. multiflorum</name>
    <dbReference type="NCBI Taxonomy" id="4521"/>
    <lineage>
        <taxon>Eukaryota</taxon>
        <taxon>Viridiplantae</taxon>
        <taxon>Streptophyta</taxon>
        <taxon>Embryophyta</taxon>
        <taxon>Tracheophyta</taxon>
        <taxon>Spermatophyta</taxon>
        <taxon>Magnoliopsida</taxon>
        <taxon>Liliopsida</taxon>
        <taxon>Poales</taxon>
        <taxon>Poaceae</taxon>
        <taxon>BOP clade</taxon>
        <taxon>Pooideae</taxon>
        <taxon>Poodae</taxon>
        <taxon>Poeae</taxon>
        <taxon>Poeae Chloroplast Group 2 (Poeae type)</taxon>
        <taxon>Loliodinae</taxon>
        <taxon>Loliinae</taxon>
        <taxon>Lolium</taxon>
    </lineage>
</organism>
<dbReference type="SUPFAM" id="SSF50965">
    <property type="entry name" value="Galactose oxidase, central domain"/>
    <property type="match status" value="1"/>
</dbReference>
<proteinExistence type="predicted"/>
<dbReference type="AlphaFoldDB" id="A0AAD8RJQ7"/>
<dbReference type="InterPro" id="IPR011043">
    <property type="entry name" value="Gal_Oxase/kelch_b-propeller"/>
</dbReference>
<accession>A0AAD8RJQ7</accession>
<dbReference type="Proteomes" id="UP001231189">
    <property type="component" value="Unassembled WGS sequence"/>
</dbReference>
<evidence type="ECO:0000313" key="3">
    <source>
        <dbReference type="EMBL" id="KAK1626319.1"/>
    </source>
</evidence>
<feature type="domain" description="F-box" evidence="2">
    <location>
        <begin position="33"/>
        <end position="73"/>
    </location>
</feature>
<protein>
    <recommendedName>
        <fullName evidence="2">F-box domain-containing protein</fullName>
    </recommendedName>
</protein>
<sequence length="535" mass="60939">MAGVEAKPGGATEGDVVASTARDDDPQPQVARLPDDVLAHVLRRVPPRWLAASGCVCPAWRDAVDGRGLLRADLLPLSFAGLFIHFNEHKFPEFFARPSSSSSSTAGAPRVVSGDLSFLPSTSPDCGHWWDDDADDFRDYRIQDHCNGLLLLSNNSVVNPATRRWNALPTCPAKEAADDARYCGLLAYDPMVSPDEYQVVMIPALCYCPEAGEVDPWIEESEWPHKIHVFSSNTGCWEARHFVREGDAAGIVGDDGKMHVAYWRCSAVYLRGALYVRCNADFLMRISLSTNTYSVVKPPAGITEKEYYTHVQVVRSEKGVYLVELDKHYDDKCCLRVWILDESCGHMKWILKHDKDLKPLLGHRVYRRAHWTLEDINYKLFLSSGFQEEKKKATSEEKFEWNSDSDEYENMVDHCYLEDKKKSVVGKELEWNSNTHNVFKDEDMVEQCYLGEEYYDNIDHKLIEILGFHPYKEVVFLSEFEQIGLAYHLNGSKIEGLGNIDPEDYIHFKSIPNERAKIKSFPYTPCWIEEFPGNN</sequence>
<dbReference type="SUPFAM" id="SSF81383">
    <property type="entry name" value="F-box domain"/>
    <property type="match status" value="1"/>
</dbReference>
<dbReference type="Pfam" id="PF12937">
    <property type="entry name" value="F-box-like"/>
    <property type="match status" value="1"/>
</dbReference>
<reference evidence="3" key="1">
    <citation type="submission" date="2023-07" db="EMBL/GenBank/DDBJ databases">
        <title>A chromosome-level genome assembly of Lolium multiflorum.</title>
        <authorList>
            <person name="Chen Y."/>
            <person name="Copetti D."/>
            <person name="Kolliker R."/>
            <person name="Studer B."/>
        </authorList>
    </citation>
    <scope>NUCLEOTIDE SEQUENCE</scope>
    <source>
        <strain evidence="3">02402/16</strain>
        <tissue evidence="3">Leaf</tissue>
    </source>
</reference>
<dbReference type="Gene3D" id="1.20.1280.50">
    <property type="match status" value="1"/>
</dbReference>
<dbReference type="InterPro" id="IPR001810">
    <property type="entry name" value="F-box_dom"/>
</dbReference>
<name>A0AAD8RJQ7_LOLMU</name>
<evidence type="ECO:0000259" key="2">
    <source>
        <dbReference type="SMART" id="SM00256"/>
    </source>
</evidence>
<gene>
    <name evidence="3" type="ORF">QYE76_000634</name>
</gene>
<dbReference type="PANTHER" id="PTHR34591:SF55">
    <property type="entry name" value="F-BOX DOMAIN-CONTAINING PROTEIN"/>
    <property type="match status" value="1"/>
</dbReference>
<evidence type="ECO:0000313" key="4">
    <source>
        <dbReference type="Proteomes" id="UP001231189"/>
    </source>
</evidence>
<dbReference type="EMBL" id="JAUUTY010000005">
    <property type="protein sequence ID" value="KAK1626319.1"/>
    <property type="molecule type" value="Genomic_DNA"/>
</dbReference>
<keyword evidence="4" id="KW-1185">Reference proteome</keyword>
<evidence type="ECO:0000256" key="1">
    <source>
        <dbReference type="SAM" id="MobiDB-lite"/>
    </source>
</evidence>
<comment type="caution">
    <text evidence="3">The sequence shown here is derived from an EMBL/GenBank/DDBJ whole genome shotgun (WGS) entry which is preliminary data.</text>
</comment>
<dbReference type="InterPro" id="IPR036047">
    <property type="entry name" value="F-box-like_dom_sf"/>
</dbReference>
<dbReference type="PANTHER" id="PTHR34591">
    <property type="entry name" value="OS03G0653100 PROTEIN-RELATED"/>
    <property type="match status" value="1"/>
</dbReference>
<dbReference type="SMART" id="SM00256">
    <property type="entry name" value="FBOX"/>
    <property type="match status" value="1"/>
</dbReference>